<name>A0A5B9E7S7_9GAMM</name>
<reference evidence="2 3" key="1">
    <citation type="submission" date="2019-08" db="EMBL/GenBank/DDBJ databases">
        <title>Complete genome sequence of Rhodanobacter glycinis strain T01E-68 isolated from tomato root.</title>
        <authorList>
            <person name="Weon H.-Y."/>
            <person name="Lee S.A."/>
        </authorList>
    </citation>
    <scope>NUCLEOTIDE SEQUENCE [LARGE SCALE GENOMIC DNA]</scope>
    <source>
        <strain evidence="2 3">T01E-68</strain>
    </source>
</reference>
<gene>
    <name evidence="2" type="ORF">CS053_03615</name>
</gene>
<dbReference type="PANTHER" id="PTHR41244">
    <property type="entry name" value="RHAMNAN SYNTHESIS F"/>
    <property type="match status" value="1"/>
</dbReference>
<sequence>MVPKGPRGQLADQNAHQYRPHRSIGEPAIGYRSASDEAPPAKVPATLIAFYLPQFHAIPENNAWWGEGFTEWRNVARALPQFEGHVQPRLPGALGFYDLTQPMTMRKQMQLARTYGIGAFCSYFYWFAGKTLLEQPLCQWLDDPSLELPLCLCWANENWSRRWDGRADNILISQQHSPADDLAFIEHVSRYLKDPRYLRIDGKPLLLLYRPSVLPEPKATAQRWRQWCHEHGVGDIHLAYVQSFDRVDPRSIGFDAAVEFPPNNITLNPITGKQRLLNPDFRGDVHDWRELARSVMAQPDPVYPLYPCVNPGWDNEPRRSGAGRIFAHASPRGYRDWLRHAIATSRRRHTEQAAPPVFINAWNEWAEGAVLEPDTRLGHAWLHATRTALCEPAAVEPRPCAIVHAWYPEVLGEVIAGLRASNLDWRLVVTTAPDREAAVRRALAACTIPHELVIMENHGRDILPFLRMADRLLDEGVQIVVKMHTKRSTHRQDGDIWRRELLDKLLAPSRAPALLAAFAEDPTLGLIAPEGHLQPIEHYWGANRDTFDYLARRLGMDFDDLAPRTDFIAGSMFWARLPALRPLLDAQLAAWEFEAEAGQIDGTFAHAIERMGVVAARNAGFHTRDAASLCGIHAATGAYPYAKRG</sequence>
<evidence type="ECO:0000313" key="2">
    <source>
        <dbReference type="EMBL" id="QEE26297.1"/>
    </source>
</evidence>
<dbReference type="Proteomes" id="UP000321807">
    <property type="component" value="Chromosome"/>
</dbReference>
<dbReference type="CDD" id="cd11579">
    <property type="entry name" value="Glyco_tran_WbsX"/>
    <property type="match status" value="1"/>
</dbReference>
<dbReference type="Pfam" id="PF14307">
    <property type="entry name" value="Glyco_tran_WbsX"/>
    <property type="match status" value="1"/>
</dbReference>
<evidence type="ECO:0008006" key="4">
    <source>
        <dbReference type="Google" id="ProtNLM"/>
    </source>
</evidence>
<protein>
    <recommendedName>
        <fullName evidence="4">Lipopolysaccharide biosynthesis protein</fullName>
    </recommendedName>
</protein>
<dbReference type="InterPro" id="IPR032719">
    <property type="entry name" value="WbsX"/>
</dbReference>
<feature type="region of interest" description="Disordered" evidence="1">
    <location>
        <begin position="1"/>
        <end position="22"/>
    </location>
</feature>
<proteinExistence type="predicted"/>
<dbReference type="InterPro" id="IPR007739">
    <property type="entry name" value="RgpF"/>
</dbReference>
<evidence type="ECO:0000256" key="1">
    <source>
        <dbReference type="SAM" id="MobiDB-lite"/>
    </source>
</evidence>
<evidence type="ECO:0000313" key="3">
    <source>
        <dbReference type="Proteomes" id="UP000321807"/>
    </source>
</evidence>
<dbReference type="Pfam" id="PF05045">
    <property type="entry name" value="RgpF"/>
    <property type="match status" value="1"/>
</dbReference>
<accession>A0A5B9E7S7</accession>
<dbReference type="PANTHER" id="PTHR41244:SF1">
    <property type="entry name" value="GLYCOSYLTRANSFERASE"/>
    <property type="match status" value="1"/>
</dbReference>
<dbReference type="EMBL" id="CP042807">
    <property type="protein sequence ID" value="QEE26297.1"/>
    <property type="molecule type" value="Genomic_DNA"/>
</dbReference>
<dbReference type="KEGG" id="rgl:CS053_03615"/>
<organism evidence="2 3">
    <name type="scientific">Rhodanobacter glycinis</name>
    <dbReference type="NCBI Taxonomy" id="582702"/>
    <lineage>
        <taxon>Bacteria</taxon>
        <taxon>Pseudomonadati</taxon>
        <taxon>Pseudomonadota</taxon>
        <taxon>Gammaproteobacteria</taxon>
        <taxon>Lysobacterales</taxon>
        <taxon>Rhodanobacteraceae</taxon>
        <taxon>Rhodanobacter</taxon>
    </lineage>
</organism>
<dbReference type="Gene3D" id="3.20.20.80">
    <property type="entry name" value="Glycosidases"/>
    <property type="match status" value="1"/>
</dbReference>
<dbReference type="AlphaFoldDB" id="A0A5B9E7S7"/>